<keyword evidence="11" id="KW-0862">Zinc</keyword>
<keyword evidence="12" id="KW-0238">DNA-binding</keyword>
<evidence type="ECO:0000256" key="4">
    <source>
        <dbReference type="ARBA" id="ARBA00012024"/>
    </source>
</evidence>
<evidence type="ECO:0000256" key="8">
    <source>
        <dbReference type="ARBA" id="ARBA00022763"/>
    </source>
</evidence>
<evidence type="ECO:0000256" key="12">
    <source>
        <dbReference type="ARBA" id="ARBA00023125"/>
    </source>
</evidence>
<dbReference type="SMART" id="SM01232">
    <property type="entry name" value="H2TH"/>
    <property type="match status" value="1"/>
</dbReference>
<comment type="cofactor">
    <cofactor evidence="2">
        <name>Zn(2+)</name>
        <dbReference type="ChEBI" id="CHEBI:29105"/>
    </cofactor>
</comment>
<organism evidence="18 19">
    <name type="scientific">Anaerocolumna cellulosilytica</name>
    <dbReference type="NCBI Taxonomy" id="433286"/>
    <lineage>
        <taxon>Bacteria</taxon>
        <taxon>Bacillati</taxon>
        <taxon>Bacillota</taxon>
        <taxon>Clostridia</taxon>
        <taxon>Lachnospirales</taxon>
        <taxon>Lachnospiraceae</taxon>
        <taxon>Anaerocolumna</taxon>
    </lineage>
</organism>
<evidence type="ECO:0000256" key="17">
    <source>
        <dbReference type="ARBA" id="ARBA00030638"/>
    </source>
</evidence>
<keyword evidence="15" id="KW-0511">Multifunctional enzyme</keyword>
<keyword evidence="16" id="KW-0326">Glycosidase</keyword>
<dbReference type="GO" id="GO:0003684">
    <property type="term" value="F:damaged DNA binding"/>
    <property type="evidence" value="ECO:0007669"/>
    <property type="project" value="InterPro"/>
</dbReference>
<evidence type="ECO:0000256" key="10">
    <source>
        <dbReference type="ARBA" id="ARBA00022801"/>
    </source>
</evidence>
<dbReference type="InterPro" id="IPR010979">
    <property type="entry name" value="Ribosomal_uS13-like_H2TH"/>
</dbReference>
<evidence type="ECO:0000256" key="9">
    <source>
        <dbReference type="ARBA" id="ARBA00022771"/>
    </source>
</evidence>
<protein>
    <recommendedName>
        <fullName evidence="6">Formamidopyrimidine-DNA glycosylase</fullName>
        <ecNumber evidence="4">3.2.2.23</ecNumber>
        <ecNumber evidence="5">4.2.99.18</ecNumber>
    </recommendedName>
    <alternativeName>
        <fullName evidence="17">DNA-(apurinic or apyrimidinic site) lyase MutM</fullName>
    </alternativeName>
</protein>
<accession>A0A6S6R1M7</accession>
<dbReference type="EMBL" id="AP023367">
    <property type="protein sequence ID" value="BCJ96814.1"/>
    <property type="molecule type" value="Genomic_DNA"/>
</dbReference>
<dbReference type="InterPro" id="IPR000214">
    <property type="entry name" value="Znf_DNA_glyclase/AP_lyase"/>
</dbReference>
<sequence length="272" mass="30619">MAELPEIAKLSGQMRDVLCGKTIQNLTLLQEKCANIPSDEFQKRITGARIDDIRNRGKWIITTLNNGENILLSLGMGADILFFDNEKNETDKYQIKVLFSDGSGYTARFWWFGKFLLVSDGELASEPNTKDIAIDPFDEKFTLDYFSSLLKGKKTQIKAFLMNQKNVGGIGNMYMHDILFKAHLHPQKKISDMSGEEIKLLYSTITELLNLSQEKGAFAYESDFFGQKGGFTMDYFLVGYKENQPCPVCGETIVSIKTGSTSTFICPACQKE</sequence>
<dbReference type="InterPro" id="IPR015886">
    <property type="entry name" value="H2TH_FPG"/>
</dbReference>
<comment type="catalytic activity">
    <reaction evidence="1">
        <text>Hydrolysis of DNA containing ring-opened 7-methylguanine residues, releasing 2,6-diamino-4-hydroxy-5-(N-methyl)formamidopyrimidine.</text>
        <dbReference type="EC" id="3.2.2.23"/>
    </reaction>
</comment>
<dbReference type="PANTHER" id="PTHR22993:SF9">
    <property type="entry name" value="FORMAMIDOPYRIMIDINE-DNA GLYCOSYLASE"/>
    <property type="match status" value="1"/>
</dbReference>
<evidence type="ECO:0000256" key="7">
    <source>
        <dbReference type="ARBA" id="ARBA00022723"/>
    </source>
</evidence>
<evidence type="ECO:0000256" key="1">
    <source>
        <dbReference type="ARBA" id="ARBA00001668"/>
    </source>
</evidence>
<dbReference type="GO" id="GO:0006284">
    <property type="term" value="P:base-excision repair"/>
    <property type="evidence" value="ECO:0007669"/>
    <property type="project" value="InterPro"/>
</dbReference>
<dbReference type="GO" id="GO:0008270">
    <property type="term" value="F:zinc ion binding"/>
    <property type="evidence" value="ECO:0007669"/>
    <property type="project" value="UniProtKB-KW"/>
</dbReference>
<evidence type="ECO:0000256" key="15">
    <source>
        <dbReference type="ARBA" id="ARBA00023268"/>
    </source>
</evidence>
<proteinExistence type="inferred from homology"/>
<evidence type="ECO:0000256" key="5">
    <source>
        <dbReference type="ARBA" id="ARBA00012720"/>
    </source>
</evidence>
<comment type="similarity">
    <text evidence="3">Belongs to the FPG family.</text>
</comment>
<dbReference type="RefSeq" id="WP_184096093.1">
    <property type="nucleotide sequence ID" value="NZ_AP023367.1"/>
</dbReference>
<dbReference type="GO" id="GO:0034039">
    <property type="term" value="F:8-oxo-7,8-dihydroguanine DNA N-glycosylase activity"/>
    <property type="evidence" value="ECO:0007669"/>
    <property type="project" value="TreeGrafter"/>
</dbReference>
<name>A0A6S6R1M7_9FIRM</name>
<dbReference type="Pfam" id="PF01149">
    <property type="entry name" value="Fapy_DNA_glyco"/>
    <property type="match status" value="1"/>
</dbReference>
<evidence type="ECO:0000256" key="2">
    <source>
        <dbReference type="ARBA" id="ARBA00001947"/>
    </source>
</evidence>
<dbReference type="SUPFAM" id="SSF46946">
    <property type="entry name" value="S13-like H2TH domain"/>
    <property type="match status" value="1"/>
</dbReference>
<dbReference type="SUPFAM" id="SSF81624">
    <property type="entry name" value="N-terminal domain of MutM-like DNA repair proteins"/>
    <property type="match status" value="1"/>
</dbReference>
<evidence type="ECO:0000256" key="13">
    <source>
        <dbReference type="ARBA" id="ARBA00023204"/>
    </source>
</evidence>
<dbReference type="Pfam" id="PF06827">
    <property type="entry name" value="zf-FPG_IleRS"/>
    <property type="match status" value="1"/>
</dbReference>
<dbReference type="InterPro" id="IPR012319">
    <property type="entry name" value="FPG_cat"/>
</dbReference>
<dbReference type="SMART" id="SM00898">
    <property type="entry name" value="Fapy_DNA_glyco"/>
    <property type="match status" value="1"/>
</dbReference>
<keyword evidence="13" id="KW-0234">DNA repair</keyword>
<evidence type="ECO:0000313" key="18">
    <source>
        <dbReference type="EMBL" id="BCJ96814.1"/>
    </source>
</evidence>
<keyword evidence="7" id="KW-0479">Metal-binding</keyword>
<dbReference type="PROSITE" id="PS51066">
    <property type="entry name" value="ZF_FPG_2"/>
    <property type="match status" value="1"/>
</dbReference>
<dbReference type="InterPro" id="IPR010663">
    <property type="entry name" value="Znf_FPG/IleRS"/>
</dbReference>
<dbReference type="EC" id="4.2.99.18" evidence="5"/>
<keyword evidence="9" id="KW-0863">Zinc-finger</keyword>
<evidence type="ECO:0000313" key="19">
    <source>
        <dbReference type="Proteomes" id="UP000515561"/>
    </source>
</evidence>
<evidence type="ECO:0000256" key="14">
    <source>
        <dbReference type="ARBA" id="ARBA00023239"/>
    </source>
</evidence>
<gene>
    <name evidence="18" type="primary">mutM</name>
    <name evidence="18" type="ORF">acsn021_43830</name>
</gene>
<dbReference type="KEGG" id="acel:acsn021_43830"/>
<evidence type="ECO:0000256" key="16">
    <source>
        <dbReference type="ARBA" id="ARBA00023295"/>
    </source>
</evidence>
<dbReference type="Gene3D" id="3.20.190.10">
    <property type="entry name" value="MutM-like, N-terminal"/>
    <property type="match status" value="1"/>
</dbReference>
<dbReference type="Pfam" id="PF06831">
    <property type="entry name" value="H2TH"/>
    <property type="match status" value="1"/>
</dbReference>
<keyword evidence="8" id="KW-0227">DNA damage</keyword>
<dbReference type="PROSITE" id="PS51068">
    <property type="entry name" value="FPG_CAT"/>
    <property type="match status" value="1"/>
</dbReference>
<keyword evidence="14" id="KW-0456">Lyase</keyword>
<dbReference type="InterPro" id="IPR035937">
    <property type="entry name" value="FPG_N"/>
</dbReference>
<keyword evidence="19" id="KW-1185">Reference proteome</keyword>
<dbReference type="GO" id="GO:0140078">
    <property type="term" value="F:class I DNA-(apurinic or apyrimidinic site) endonuclease activity"/>
    <property type="evidence" value="ECO:0007669"/>
    <property type="project" value="UniProtKB-EC"/>
</dbReference>
<evidence type="ECO:0000256" key="11">
    <source>
        <dbReference type="ARBA" id="ARBA00022833"/>
    </source>
</evidence>
<evidence type="ECO:0000256" key="6">
    <source>
        <dbReference type="ARBA" id="ARBA00016240"/>
    </source>
</evidence>
<dbReference type="EC" id="3.2.2.23" evidence="4"/>
<dbReference type="Proteomes" id="UP000515561">
    <property type="component" value="Chromosome"/>
</dbReference>
<dbReference type="PANTHER" id="PTHR22993">
    <property type="entry name" value="FORMAMIDOPYRIMIDINE-DNA GLYCOSYLASE"/>
    <property type="match status" value="1"/>
</dbReference>
<dbReference type="Gene3D" id="1.10.8.50">
    <property type="match status" value="1"/>
</dbReference>
<dbReference type="AlphaFoldDB" id="A0A6S6R1M7"/>
<reference evidence="18 19" key="1">
    <citation type="journal article" date="2016" name="Int. J. Syst. Evol. Microbiol.">
        <title>Descriptions of Anaerotaenia torta gen. nov., sp. nov. and Anaerocolumna cellulosilytica gen. nov., sp. nov. isolated from a methanogenic reactor of cattle waste.</title>
        <authorList>
            <person name="Uek A."/>
            <person name="Ohtaki Y."/>
            <person name="Kaku N."/>
            <person name="Ueki K."/>
        </authorList>
    </citation>
    <scope>NUCLEOTIDE SEQUENCE [LARGE SCALE GENOMIC DNA]</scope>
    <source>
        <strain evidence="18 19">SN021</strain>
    </source>
</reference>
<keyword evidence="10" id="KW-0378">Hydrolase</keyword>
<dbReference type="SUPFAM" id="SSF57716">
    <property type="entry name" value="Glucocorticoid receptor-like (DNA-binding domain)"/>
    <property type="match status" value="1"/>
</dbReference>
<evidence type="ECO:0000256" key="3">
    <source>
        <dbReference type="ARBA" id="ARBA00009409"/>
    </source>
</evidence>